<evidence type="ECO:0000313" key="2">
    <source>
        <dbReference type="Proteomes" id="UP000250235"/>
    </source>
</evidence>
<protein>
    <submittedName>
        <fullName evidence="1">Uncharacterized protein</fullName>
    </submittedName>
</protein>
<gene>
    <name evidence="1" type="ORF">F511_17020</name>
</gene>
<proteinExistence type="predicted"/>
<keyword evidence="2" id="KW-1185">Reference proteome</keyword>
<reference evidence="1 2" key="1">
    <citation type="journal article" date="2015" name="Proc. Natl. Acad. Sci. U.S.A.">
        <title>The resurrection genome of Boea hygrometrica: A blueprint for survival of dehydration.</title>
        <authorList>
            <person name="Xiao L."/>
            <person name="Yang G."/>
            <person name="Zhang L."/>
            <person name="Yang X."/>
            <person name="Zhao S."/>
            <person name="Ji Z."/>
            <person name="Zhou Q."/>
            <person name="Hu M."/>
            <person name="Wang Y."/>
            <person name="Chen M."/>
            <person name="Xu Y."/>
            <person name="Jin H."/>
            <person name="Xiao X."/>
            <person name="Hu G."/>
            <person name="Bao F."/>
            <person name="Hu Y."/>
            <person name="Wan P."/>
            <person name="Li L."/>
            <person name="Deng X."/>
            <person name="Kuang T."/>
            <person name="Xiang C."/>
            <person name="Zhu J.K."/>
            <person name="Oliver M.J."/>
            <person name="He Y."/>
        </authorList>
    </citation>
    <scope>NUCLEOTIDE SEQUENCE [LARGE SCALE GENOMIC DNA]</scope>
    <source>
        <strain evidence="2">cv. XS01</strain>
    </source>
</reference>
<dbReference type="AlphaFoldDB" id="A0A2Z7DCD6"/>
<name>A0A2Z7DCD6_9LAMI</name>
<dbReference type="Proteomes" id="UP000250235">
    <property type="component" value="Unassembled WGS sequence"/>
</dbReference>
<sequence length="130" mass="15068">MALQENAMPYCVFRLDASERNLFSGVIRCQRWSTVLCRTVRFDDFRCDQDLRSVRGVCCENGLRCYVVLISKSDVILIKYFRTLYSLPSSPITLNWYCSSKPYFRRLPLFFAAVGSKTGSAELVFSRDFD</sequence>
<evidence type="ECO:0000313" key="1">
    <source>
        <dbReference type="EMBL" id="KZV56847.1"/>
    </source>
</evidence>
<accession>A0A2Z7DCD6</accession>
<dbReference type="EMBL" id="KQ987764">
    <property type="protein sequence ID" value="KZV56847.1"/>
    <property type="molecule type" value="Genomic_DNA"/>
</dbReference>
<organism evidence="1 2">
    <name type="scientific">Dorcoceras hygrometricum</name>
    <dbReference type="NCBI Taxonomy" id="472368"/>
    <lineage>
        <taxon>Eukaryota</taxon>
        <taxon>Viridiplantae</taxon>
        <taxon>Streptophyta</taxon>
        <taxon>Embryophyta</taxon>
        <taxon>Tracheophyta</taxon>
        <taxon>Spermatophyta</taxon>
        <taxon>Magnoliopsida</taxon>
        <taxon>eudicotyledons</taxon>
        <taxon>Gunneridae</taxon>
        <taxon>Pentapetalae</taxon>
        <taxon>asterids</taxon>
        <taxon>lamiids</taxon>
        <taxon>Lamiales</taxon>
        <taxon>Gesneriaceae</taxon>
        <taxon>Didymocarpoideae</taxon>
        <taxon>Trichosporeae</taxon>
        <taxon>Loxocarpinae</taxon>
        <taxon>Dorcoceras</taxon>
    </lineage>
</organism>